<comment type="caution">
    <text evidence="1">The sequence shown here is derived from an EMBL/GenBank/DDBJ whole genome shotgun (WGS) entry which is preliminary data.</text>
</comment>
<accession>A0A4R6G090</accession>
<name>A0A4R6G090_9BURK</name>
<dbReference type="SUPFAM" id="SSF82185">
    <property type="entry name" value="Histone H3 K4-specific methyltransferase SET7/9 N-terminal domain"/>
    <property type="match status" value="1"/>
</dbReference>
<protein>
    <recommendedName>
        <fullName evidence="3">Antitoxin component YwqK of YwqJK toxin-antitoxin module</fullName>
    </recommendedName>
</protein>
<evidence type="ECO:0000313" key="2">
    <source>
        <dbReference type="Proteomes" id="UP000294737"/>
    </source>
</evidence>
<evidence type="ECO:0008006" key="3">
    <source>
        <dbReference type="Google" id="ProtNLM"/>
    </source>
</evidence>
<keyword evidence="2" id="KW-1185">Reference proteome</keyword>
<dbReference type="Proteomes" id="UP000294737">
    <property type="component" value="Unassembled WGS sequence"/>
</dbReference>
<organism evidence="1 2">
    <name type="scientific">Herminiimonas fonticola</name>
    <dbReference type="NCBI Taxonomy" id="303380"/>
    <lineage>
        <taxon>Bacteria</taxon>
        <taxon>Pseudomonadati</taxon>
        <taxon>Pseudomonadota</taxon>
        <taxon>Betaproteobacteria</taxon>
        <taxon>Burkholderiales</taxon>
        <taxon>Oxalobacteraceae</taxon>
        <taxon>Herminiimonas</taxon>
    </lineage>
</organism>
<dbReference type="AlphaFoldDB" id="A0A4R6G090"/>
<evidence type="ECO:0000313" key="1">
    <source>
        <dbReference type="EMBL" id="TDN87672.1"/>
    </source>
</evidence>
<gene>
    <name evidence="1" type="ORF">EV677_2928</name>
</gene>
<sequence>MPCSDSLIKNKTMMNVNWTNALRVVVSACVLASLAACGQDKILDERHAEVVNGKIYEEGANEPFDGKLTNVSGLSTPVLNRIVSQLKTAAHLGLGKHLEHPLQRYFCDVDIKGGLFDGKAICRLPQSEIVMSEITYVKGTTEGPATLYVPRKSDVLVAATFKDGELDDKLEVSNPDNGKLILRQEWKVGVLHGKLKQYLPDGSHLIYTGETTDGLKDGVEESFDHQTGKRNGRVEWRAGKPHGDVQQWGADGQLVKDQVYKDGVLVEDRLQATPPAVAGLNTDVCVDQWTAAHRKEVGPDASIAFDQLDEWSEWCKAGKAPH</sequence>
<dbReference type="EMBL" id="SNWF01000009">
    <property type="protein sequence ID" value="TDN87672.1"/>
    <property type="molecule type" value="Genomic_DNA"/>
</dbReference>
<reference evidence="1 2" key="1">
    <citation type="submission" date="2019-03" db="EMBL/GenBank/DDBJ databases">
        <title>Genomic Encyclopedia of Type Strains, Phase IV (KMG-IV): sequencing the most valuable type-strain genomes for metagenomic binning, comparative biology and taxonomic classification.</title>
        <authorList>
            <person name="Goeker M."/>
        </authorList>
    </citation>
    <scope>NUCLEOTIDE SEQUENCE [LARGE SCALE GENOMIC DNA]</scope>
    <source>
        <strain evidence="1 2">DSM 18555</strain>
    </source>
</reference>
<dbReference type="Gene3D" id="2.20.110.10">
    <property type="entry name" value="Histone H3 K4-specific methyltransferase SET7/9 N-terminal domain"/>
    <property type="match status" value="1"/>
</dbReference>
<proteinExistence type="predicted"/>